<dbReference type="CTD" id="393875"/>
<keyword evidence="5 6" id="KW-0539">Nucleus</keyword>
<dbReference type="Pfam" id="PF00505">
    <property type="entry name" value="HMG_box"/>
    <property type="match status" value="1"/>
</dbReference>
<name>W5U5F0_ICTPU</name>
<feature type="compositionally biased region" description="Basic and acidic residues" evidence="8">
    <location>
        <begin position="180"/>
        <end position="192"/>
    </location>
</feature>
<comment type="subcellular location">
    <subcellularLocation>
        <location evidence="1 6">Nucleus</location>
    </subcellularLocation>
</comment>
<dbReference type="FunFam" id="1.10.30.10:FF:000007">
    <property type="entry name" value="Transcription factor SOX"/>
    <property type="match status" value="1"/>
</dbReference>
<reference evidence="10" key="1">
    <citation type="journal article" date="2012" name="BMC Genomics">
        <title>Efficient assembly and annotation of the transcriptome of catfish by RNA-Seq analysis of a doubled haploid homozygote.</title>
        <authorList>
            <person name="Liu S."/>
            <person name="Zhang Y."/>
            <person name="Zhou Z."/>
            <person name="Waldbieser G."/>
            <person name="Sun F."/>
            <person name="Lu J."/>
            <person name="Zhang J."/>
            <person name="Jiang Y."/>
            <person name="Zhang H."/>
            <person name="Wang X."/>
            <person name="Rajendran K.V."/>
            <person name="Khoo L."/>
            <person name="Kucuktas H."/>
            <person name="Peatman E."/>
            <person name="Liu Z."/>
        </authorList>
    </citation>
    <scope>NUCLEOTIDE SEQUENCE</scope>
    <source>
        <tissue evidence="10">Mixed</tissue>
    </source>
</reference>
<dbReference type="GeneID" id="108263767"/>
<dbReference type="KEGG" id="ipu:108263767"/>
<feature type="compositionally biased region" description="Low complexity" evidence="8">
    <location>
        <begin position="247"/>
        <end position="269"/>
    </location>
</feature>
<feature type="region of interest" description="Disordered" evidence="8">
    <location>
        <begin position="1"/>
        <end position="36"/>
    </location>
</feature>
<organism evidence="10">
    <name type="scientific">Ictalurus punctatus</name>
    <name type="common">Channel catfish</name>
    <name type="synonym">Silurus punctatus</name>
    <dbReference type="NCBI Taxonomy" id="7998"/>
    <lineage>
        <taxon>Eukaryota</taxon>
        <taxon>Metazoa</taxon>
        <taxon>Chordata</taxon>
        <taxon>Craniata</taxon>
        <taxon>Vertebrata</taxon>
        <taxon>Euteleostomi</taxon>
        <taxon>Actinopterygii</taxon>
        <taxon>Neopterygii</taxon>
        <taxon>Teleostei</taxon>
        <taxon>Ostariophysi</taxon>
        <taxon>Siluriformes</taxon>
        <taxon>Ictaluridae</taxon>
        <taxon>Ictalurus</taxon>
    </lineage>
</organism>
<evidence type="ECO:0000313" key="12">
    <source>
        <dbReference type="RefSeq" id="XP_017320374.1"/>
    </source>
</evidence>
<dbReference type="SMART" id="SM00398">
    <property type="entry name" value="HMG"/>
    <property type="match status" value="1"/>
</dbReference>
<keyword evidence="2 6" id="KW-0805">Transcription regulation</keyword>
<evidence type="ECO:0000256" key="8">
    <source>
        <dbReference type="SAM" id="MobiDB-lite"/>
    </source>
</evidence>
<dbReference type="PANTHER" id="PTHR10270">
    <property type="entry name" value="SOX TRANSCRIPTION FACTOR"/>
    <property type="match status" value="1"/>
</dbReference>
<dbReference type="PANTHER" id="PTHR10270:SF27">
    <property type="entry name" value="TRANSCRIPTION FACTOR SOX-4"/>
    <property type="match status" value="1"/>
</dbReference>
<evidence type="ECO:0000256" key="5">
    <source>
        <dbReference type="ARBA" id="ARBA00023242"/>
    </source>
</evidence>
<dbReference type="STRING" id="7998.ENSIPUP00000000082"/>
<dbReference type="InterPro" id="IPR050140">
    <property type="entry name" value="SRY-related_HMG-box_TF-like"/>
</dbReference>
<dbReference type="PROSITE" id="PS50118">
    <property type="entry name" value="HMG_BOX_2"/>
    <property type="match status" value="1"/>
</dbReference>
<keyword evidence="11" id="KW-1185">Reference proteome</keyword>
<keyword evidence="3 6" id="KW-0238">DNA-binding</keyword>
<dbReference type="Proteomes" id="UP000221080">
    <property type="component" value="Chromosome 1"/>
</dbReference>
<dbReference type="OrthoDB" id="6247875at2759"/>
<accession>W5U5F0</accession>
<gene>
    <name evidence="10" type="primary">sox11-a</name>
    <name evidence="12" type="synonym">sox4b</name>
</gene>
<dbReference type="InterPro" id="IPR009071">
    <property type="entry name" value="HMG_box_dom"/>
</dbReference>
<feature type="domain" description="HMG box" evidence="9">
    <location>
        <begin position="46"/>
        <end position="114"/>
    </location>
</feature>
<evidence type="ECO:0000256" key="7">
    <source>
        <dbReference type="PROSITE-ProRule" id="PRU00267"/>
    </source>
</evidence>
<feature type="compositionally biased region" description="Gly residues" evidence="8">
    <location>
        <begin position="202"/>
        <end position="212"/>
    </location>
</feature>
<proteinExistence type="evidence at transcript level"/>
<feature type="compositionally biased region" description="Acidic residues" evidence="8">
    <location>
        <begin position="270"/>
        <end position="279"/>
    </location>
</feature>
<dbReference type="EMBL" id="JT405470">
    <property type="protein sequence ID" value="AHH37196.1"/>
    <property type="molecule type" value="mRNA"/>
</dbReference>
<evidence type="ECO:0000313" key="11">
    <source>
        <dbReference type="Proteomes" id="UP000221080"/>
    </source>
</evidence>
<feature type="region of interest" description="Disordered" evidence="8">
    <location>
        <begin position="112"/>
        <end position="314"/>
    </location>
</feature>
<feature type="compositionally biased region" description="Low complexity" evidence="8">
    <location>
        <begin position="123"/>
        <end position="135"/>
    </location>
</feature>
<dbReference type="GO" id="GO:0030182">
    <property type="term" value="P:neuron differentiation"/>
    <property type="evidence" value="ECO:0007669"/>
    <property type="project" value="TreeGrafter"/>
</dbReference>
<dbReference type="SUPFAM" id="SSF47095">
    <property type="entry name" value="HMG-box"/>
    <property type="match status" value="1"/>
</dbReference>
<dbReference type="Gene3D" id="1.10.30.10">
    <property type="entry name" value="High mobility group box domain"/>
    <property type="match status" value="1"/>
</dbReference>
<evidence type="ECO:0000259" key="9">
    <source>
        <dbReference type="PROSITE" id="PS50118"/>
    </source>
</evidence>
<evidence type="ECO:0000313" key="10">
    <source>
        <dbReference type="EMBL" id="AHH37196.1"/>
    </source>
</evidence>
<dbReference type="InterPro" id="IPR017386">
    <property type="entry name" value="SOX-12/11/4"/>
</dbReference>
<evidence type="ECO:0000256" key="6">
    <source>
        <dbReference type="PIRNR" id="PIRNR038098"/>
    </source>
</evidence>
<dbReference type="OMA" id="KIMERAP"/>
<reference evidence="12" key="3">
    <citation type="submission" date="2025-04" db="UniProtKB">
        <authorList>
            <consortium name="RefSeq"/>
        </authorList>
    </citation>
    <scope>IDENTIFICATION</scope>
    <source>
        <tissue evidence="12">Blood</tissue>
    </source>
</reference>
<feature type="compositionally biased region" description="Polar residues" evidence="8">
    <location>
        <begin position="216"/>
        <end position="225"/>
    </location>
</feature>
<keyword evidence="4 6" id="KW-0804">Transcription</keyword>
<dbReference type="GO" id="GO:0007420">
    <property type="term" value="P:brain development"/>
    <property type="evidence" value="ECO:0007669"/>
    <property type="project" value="TreeGrafter"/>
</dbReference>
<dbReference type="GO" id="GO:0000978">
    <property type="term" value="F:RNA polymerase II cis-regulatory region sequence-specific DNA binding"/>
    <property type="evidence" value="ECO:0007669"/>
    <property type="project" value="TreeGrafter"/>
</dbReference>
<dbReference type="GO" id="GO:0001228">
    <property type="term" value="F:DNA-binding transcription activator activity, RNA polymerase II-specific"/>
    <property type="evidence" value="ECO:0007669"/>
    <property type="project" value="TreeGrafter"/>
</dbReference>
<dbReference type="GeneTree" id="ENSGT00940000161652"/>
<evidence type="ECO:0000256" key="1">
    <source>
        <dbReference type="ARBA" id="ARBA00004123"/>
    </source>
</evidence>
<feature type="compositionally biased region" description="Basic residues" evidence="8">
    <location>
        <begin position="162"/>
        <end position="171"/>
    </location>
</feature>
<dbReference type="CDD" id="cd22029">
    <property type="entry name" value="HMG-box_SoxC"/>
    <property type="match status" value="1"/>
</dbReference>
<dbReference type="AlphaFoldDB" id="W5U5F0"/>
<feature type="DNA-binding region" description="HMG box" evidence="7">
    <location>
        <begin position="46"/>
        <end position="114"/>
    </location>
</feature>
<dbReference type="GO" id="GO:0048593">
    <property type="term" value="P:camera-type eye morphogenesis"/>
    <property type="evidence" value="ECO:0007669"/>
    <property type="project" value="TreeGrafter"/>
</dbReference>
<dbReference type="GO" id="GO:0000122">
    <property type="term" value="P:negative regulation of transcription by RNA polymerase II"/>
    <property type="evidence" value="ECO:0007669"/>
    <property type="project" value="TreeGrafter"/>
</dbReference>
<protein>
    <recommendedName>
        <fullName evidence="6">Transcription factor SOX</fullName>
    </recommendedName>
</protein>
<dbReference type="InterPro" id="IPR036910">
    <property type="entry name" value="HMG_box_dom_sf"/>
</dbReference>
<feature type="compositionally biased region" description="Low complexity" evidence="8">
    <location>
        <begin position="291"/>
        <end position="310"/>
    </location>
</feature>
<dbReference type="PIRSF" id="PIRSF038098">
    <property type="entry name" value="SOX-12/11/4a"/>
    <property type="match status" value="1"/>
</dbReference>
<reference evidence="11" key="2">
    <citation type="journal article" date="2016" name="Nat. Commun.">
        <title>The channel catfish genome sequence provides insights into the evolution of scale formation in teleosts.</title>
        <authorList>
            <person name="Liu Z."/>
            <person name="Liu S."/>
            <person name="Yao J."/>
            <person name="Bao L."/>
            <person name="Zhang J."/>
            <person name="Li Y."/>
            <person name="Jiang C."/>
            <person name="Sun L."/>
            <person name="Wang R."/>
            <person name="Zhang Y."/>
            <person name="Zhou T."/>
            <person name="Zeng Q."/>
            <person name="Fu Q."/>
            <person name="Gao S."/>
            <person name="Li N."/>
            <person name="Koren S."/>
            <person name="Jiang Y."/>
            <person name="Zimin A."/>
            <person name="Xu P."/>
            <person name="Phillippy A.M."/>
            <person name="Geng X."/>
            <person name="Song L."/>
            <person name="Sun F."/>
            <person name="Li C."/>
            <person name="Wang X."/>
            <person name="Chen A."/>
            <person name="Jin Y."/>
            <person name="Yuan Z."/>
            <person name="Yang Y."/>
            <person name="Tan S."/>
            <person name="Peatman E."/>
            <person name="Lu J."/>
            <person name="Qin Z."/>
            <person name="Dunham R."/>
            <person name="Li Z."/>
            <person name="Sonstegard T."/>
            <person name="Feng J."/>
            <person name="Danzmann R.G."/>
            <person name="Schroeder S."/>
            <person name="Scheffler B."/>
            <person name="Duke M.V."/>
            <person name="Ballard L."/>
            <person name="Kucuktas H."/>
            <person name="Kaltenboeck L."/>
            <person name="Liu H."/>
            <person name="Armbruster J."/>
            <person name="Xie Y."/>
            <person name="Kirby M.L."/>
            <person name="Tian Y."/>
            <person name="Flanagan M.E."/>
            <person name="Mu W."/>
            <person name="Waldbieser G.C."/>
        </authorList>
    </citation>
    <scope>NUCLEOTIDE SEQUENCE [LARGE SCALE GENOMIC DNA]</scope>
    <source>
        <strain evidence="11">SDA103</strain>
    </source>
</reference>
<evidence type="ECO:0000256" key="3">
    <source>
        <dbReference type="ARBA" id="ARBA00023125"/>
    </source>
</evidence>
<dbReference type="GO" id="GO:0005634">
    <property type="term" value="C:nucleus"/>
    <property type="evidence" value="ECO:0007669"/>
    <property type="project" value="UniProtKB-SubCell"/>
</dbReference>
<evidence type="ECO:0000256" key="2">
    <source>
        <dbReference type="ARBA" id="ARBA00023015"/>
    </source>
</evidence>
<dbReference type="RefSeq" id="XP_017320374.1">
    <property type="nucleotide sequence ID" value="XM_017464885.3"/>
</dbReference>
<evidence type="ECO:0000256" key="4">
    <source>
        <dbReference type="ARBA" id="ARBA00023163"/>
    </source>
</evidence>
<sequence length="359" mass="38352">MVQKTSGAESFDSGAKDADLCASSSASPGSDKLVDPGWCKTPSGHIKRPMNAFMVWSQIERRKIMEQSPDMHNAEISKRLGKRWKLLKDTDKIPFIREAERLRLKHMADYPDYKYRPRKKPKSSGGSKSSEKASGATGPHGAILKAHSKKSGSSRTGSGGHSKAHKMAHKAAPHEPAAGADHHALYKSNKSDKKPKRVYVLGSGGEGGGEGGSVPASPTLSSSTEFGDAQSLYEDSHRAFRAPSPAPSASCLSQSPSSSSSISSSSSSSSDEELEDDMAEVGRRASPGFDSTSLGSFGSSYSSSSASSCSPALDRDWDSSFESCAGSHFDFPDYCTPEVTEMISRDWLESTISNLVFTY</sequence>